<keyword evidence="5" id="KW-0378">Hydrolase</keyword>
<accession>A0AA40SRM5</accession>
<keyword evidence="6" id="KW-1185">Reference proteome</keyword>
<organism evidence="5 6">
    <name type="scientific">Microbacterium invictum</name>
    <dbReference type="NCBI Taxonomy" id="515415"/>
    <lineage>
        <taxon>Bacteria</taxon>
        <taxon>Bacillati</taxon>
        <taxon>Actinomycetota</taxon>
        <taxon>Actinomycetes</taxon>
        <taxon>Micrococcales</taxon>
        <taxon>Microbacteriaceae</taxon>
        <taxon>Microbacterium</taxon>
    </lineage>
</organism>
<evidence type="ECO:0000256" key="3">
    <source>
        <dbReference type="ARBA" id="ARBA00023125"/>
    </source>
</evidence>
<dbReference type="CDD" id="cd17517">
    <property type="entry name" value="RMtype1_S_EcoKI_StySPI-TRD2-CR2_like"/>
    <property type="match status" value="1"/>
</dbReference>
<dbReference type="PANTHER" id="PTHR30408">
    <property type="entry name" value="TYPE-1 RESTRICTION ENZYME ECOKI SPECIFICITY PROTEIN"/>
    <property type="match status" value="1"/>
</dbReference>
<dbReference type="SUPFAM" id="SSF116734">
    <property type="entry name" value="DNA methylase specificity domain"/>
    <property type="match status" value="2"/>
</dbReference>
<evidence type="ECO:0000256" key="1">
    <source>
        <dbReference type="ARBA" id="ARBA00010923"/>
    </source>
</evidence>
<dbReference type="AlphaFoldDB" id="A0AA40SRM5"/>
<keyword evidence="3" id="KW-0238">DNA-binding</keyword>
<dbReference type="InterPro" id="IPR044946">
    <property type="entry name" value="Restrct_endonuc_typeI_TRD_sf"/>
</dbReference>
<dbReference type="Proteomes" id="UP000549113">
    <property type="component" value="Unassembled WGS sequence"/>
</dbReference>
<dbReference type="Pfam" id="PF01420">
    <property type="entry name" value="Methylase_S"/>
    <property type="match status" value="1"/>
</dbReference>
<protein>
    <submittedName>
        <fullName evidence="5">Type I restriction enzyme S subunit</fullName>
        <ecNumber evidence="5">3.1.21.3</ecNumber>
    </submittedName>
</protein>
<dbReference type="GO" id="GO:0003677">
    <property type="term" value="F:DNA binding"/>
    <property type="evidence" value="ECO:0007669"/>
    <property type="project" value="UniProtKB-KW"/>
</dbReference>
<sequence>MTWESVPFVDAFADVTAKSPRIKQRDFAMAGRFPVRDQGDQDVAGYWDDESAVTRVDRPLLLFGDHTRRVKFASNDFVIGADGVKVLSVSPRLDPRYAFQWMRSLDIPNAGYSRHFKFLREYRVPVPPLHEQRRIAAILDEADALRATAHRAATRFDVLEDASFERLLGGSIGSGIQLGDITEEFRYGTSQRAGATGLPVLRIPNVTGFAINSADLKTVEIPVAESTRLRLHPRDVLFVRSNGNPDIVGRASAFSTLKPTPGDSTPWVFASYLIRARLKQGIEPRAIAALARSPIARRHLRSGAATSAGQYNISIPTLRSLPVFDPTDHAQSRFMEALRVIDQARDHAIGRAQSFNSLIASLQHRAFRGEL</sequence>
<dbReference type="InterPro" id="IPR000055">
    <property type="entry name" value="Restrct_endonuc_typeI_TRD"/>
</dbReference>
<feature type="domain" description="Type I restriction modification DNA specificity" evidence="4">
    <location>
        <begin position="79"/>
        <end position="144"/>
    </location>
</feature>
<dbReference type="InterPro" id="IPR052021">
    <property type="entry name" value="Type-I_RS_S_subunit"/>
</dbReference>
<evidence type="ECO:0000313" key="6">
    <source>
        <dbReference type="Proteomes" id="UP000549113"/>
    </source>
</evidence>
<dbReference type="Gene3D" id="3.90.220.20">
    <property type="entry name" value="DNA methylase specificity domains"/>
    <property type="match status" value="2"/>
</dbReference>
<proteinExistence type="inferred from homology"/>
<dbReference type="EC" id="3.1.21.3" evidence="5"/>
<comment type="caution">
    <text evidence="5">The sequence shown here is derived from an EMBL/GenBank/DDBJ whole genome shotgun (WGS) entry which is preliminary data.</text>
</comment>
<evidence type="ECO:0000259" key="4">
    <source>
        <dbReference type="Pfam" id="PF01420"/>
    </source>
</evidence>
<dbReference type="PANTHER" id="PTHR30408:SF12">
    <property type="entry name" value="TYPE I RESTRICTION ENZYME MJAVIII SPECIFICITY SUBUNIT"/>
    <property type="match status" value="1"/>
</dbReference>
<evidence type="ECO:0000256" key="2">
    <source>
        <dbReference type="ARBA" id="ARBA00022747"/>
    </source>
</evidence>
<reference evidence="5 6" key="1">
    <citation type="submission" date="2020-08" db="EMBL/GenBank/DDBJ databases">
        <title>Sequencing the genomes of 1000 actinobacteria strains.</title>
        <authorList>
            <person name="Klenk H.-P."/>
        </authorList>
    </citation>
    <scope>NUCLEOTIDE SEQUENCE [LARGE SCALE GENOMIC DNA]</scope>
    <source>
        <strain evidence="5 6">DSM 19600</strain>
    </source>
</reference>
<keyword evidence="2" id="KW-0680">Restriction system</keyword>
<dbReference type="RefSeq" id="WP_183500569.1">
    <property type="nucleotide sequence ID" value="NZ_BAABCO010000004.1"/>
</dbReference>
<dbReference type="GO" id="GO:0009307">
    <property type="term" value="P:DNA restriction-modification system"/>
    <property type="evidence" value="ECO:0007669"/>
    <property type="project" value="UniProtKB-KW"/>
</dbReference>
<comment type="similarity">
    <text evidence="1">Belongs to the type-I restriction system S methylase family.</text>
</comment>
<dbReference type="EMBL" id="JACIFH010000001">
    <property type="protein sequence ID" value="MBB4141039.1"/>
    <property type="molecule type" value="Genomic_DNA"/>
</dbReference>
<name>A0AA40SRM5_9MICO</name>
<evidence type="ECO:0000313" key="5">
    <source>
        <dbReference type="EMBL" id="MBB4141039.1"/>
    </source>
</evidence>
<dbReference type="GO" id="GO:0009035">
    <property type="term" value="F:type I site-specific deoxyribonuclease activity"/>
    <property type="evidence" value="ECO:0007669"/>
    <property type="project" value="UniProtKB-EC"/>
</dbReference>
<gene>
    <name evidence="5" type="ORF">BKA10_002833</name>
</gene>